<dbReference type="SMART" id="SM00478">
    <property type="entry name" value="ENDO3c"/>
    <property type="match status" value="1"/>
</dbReference>
<comment type="catalytic activity">
    <reaction evidence="1 14">
        <text>Hydrolyzes free adenine bases from 7,8-dihydro-8-oxoguanine:adenine mismatched double-stranded DNA, leaving an apurinic site.</text>
        <dbReference type="EC" id="3.2.2.31"/>
    </reaction>
</comment>
<evidence type="ECO:0000256" key="1">
    <source>
        <dbReference type="ARBA" id="ARBA00000843"/>
    </source>
</evidence>
<dbReference type="FunFam" id="1.10.340.30:FF:000002">
    <property type="entry name" value="Adenine DNA glycosylase"/>
    <property type="match status" value="1"/>
</dbReference>
<dbReference type="SUPFAM" id="SSF48150">
    <property type="entry name" value="DNA-glycosylase"/>
    <property type="match status" value="1"/>
</dbReference>
<dbReference type="InterPro" id="IPR029119">
    <property type="entry name" value="MutY_C"/>
</dbReference>
<evidence type="ECO:0000256" key="5">
    <source>
        <dbReference type="ARBA" id="ARBA00022023"/>
    </source>
</evidence>
<dbReference type="InterPro" id="IPR044298">
    <property type="entry name" value="MIG/MutY"/>
</dbReference>
<keyword evidence="11" id="KW-0411">Iron-sulfur</keyword>
<evidence type="ECO:0000256" key="12">
    <source>
        <dbReference type="ARBA" id="ARBA00023204"/>
    </source>
</evidence>
<feature type="domain" description="HhH-GPD" evidence="15">
    <location>
        <begin position="45"/>
        <end position="194"/>
    </location>
</feature>
<dbReference type="SMART" id="SM00525">
    <property type="entry name" value="FES"/>
    <property type="match status" value="1"/>
</dbReference>
<dbReference type="GO" id="GO:0035485">
    <property type="term" value="F:adenine/guanine mispair binding"/>
    <property type="evidence" value="ECO:0007669"/>
    <property type="project" value="TreeGrafter"/>
</dbReference>
<comment type="function">
    <text evidence="2">Adenine glycosylase active on G-A mispairs. MutY also corrects error-prone DNA synthesis past GO lesions which are due to the oxidatively damaged form of guanine: 7,8-dihydro-8-oxoguanine (8-oxo-dGTP).</text>
</comment>
<dbReference type="EC" id="3.2.2.31" evidence="4 14"/>
<keyword evidence="17" id="KW-1185">Reference proteome</keyword>
<evidence type="ECO:0000256" key="4">
    <source>
        <dbReference type="ARBA" id="ARBA00012045"/>
    </source>
</evidence>
<gene>
    <name evidence="16" type="primary">mutY</name>
    <name evidence="16" type="ORF">FJU08_07095</name>
</gene>
<keyword evidence="12" id="KW-0234">DNA repair</keyword>
<evidence type="ECO:0000256" key="9">
    <source>
        <dbReference type="ARBA" id="ARBA00022801"/>
    </source>
</evidence>
<comment type="cofactor">
    <cofactor evidence="14">
        <name>[4Fe-4S] cluster</name>
        <dbReference type="ChEBI" id="CHEBI:49883"/>
    </cofactor>
    <text evidence="14">Binds 1 [4Fe-4S] cluster.</text>
</comment>
<dbReference type="Pfam" id="PF00730">
    <property type="entry name" value="HhH-GPD"/>
    <property type="match status" value="1"/>
</dbReference>
<dbReference type="NCBIfam" id="TIGR01084">
    <property type="entry name" value="mutY"/>
    <property type="match status" value="1"/>
</dbReference>
<proteinExistence type="inferred from homology"/>
<sequence length="363" mass="39530">MNAIAHKLLDWYDRHHRILPWRVSPGDKASGVRPDPYHVWLSEIMLQQTTVQAVKPYFAKFLERWPRVGDLATAETDSVMAAWAGLGYYARARNLKKCAETLASDHGGTFPDTFAGLKALPGIGDYTAAAIAAIAFDRAEPVVDGNVERVVTRLFCIETPLPAAKPDIRAKTAEITPGTRPGDFAQAMMDLGATICTPKRPACALCPLNGDCKALKIDDPERFPLKAKKAGRPVRRGAAFVAIAPDGAILLKTRPASGLLGGMDEVPTTAWNSRRDGETDETAAPFAANWVSCGEVIHVFTHFELRLSVFHAATPRRNVEGGRWVSPRDIADQALPSVMKKAITQAIPDIFRAQQGRVTSKDV</sequence>
<keyword evidence="8 14" id="KW-0227">DNA damage</keyword>
<dbReference type="GO" id="GO:0000701">
    <property type="term" value="F:purine-specific mismatch base pair DNA N-glycosylase activity"/>
    <property type="evidence" value="ECO:0007669"/>
    <property type="project" value="UniProtKB-EC"/>
</dbReference>
<evidence type="ECO:0000313" key="17">
    <source>
        <dbReference type="Proteomes" id="UP000318801"/>
    </source>
</evidence>
<dbReference type="Gene3D" id="1.10.340.30">
    <property type="entry name" value="Hypothetical protein, domain 2"/>
    <property type="match status" value="1"/>
</dbReference>
<dbReference type="Proteomes" id="UP000318801">
    <property type="component" value="Unassembled WGS sequence"/>
</dbReference>
<dbReference type="SUPFAM" id="SSF55811">
    <property type="entry name" value="Nudix"/>
    <property type="match status" value="1"/>
</dbReference>
<dbReference type="GO" id="GO:0046872">
    <property type="term" value="F:metal ion binding"/>
    <property type="evidence" value="ECO:0007669"/>
    <property type="project" value="UniProtKB-UniRule"/>
</dbReference>
<dbReference type="CDD" id="cd03431">
    <property type="entry name" value="NUDIX_DNA_Glycosylase_C-MutY"/>
    <property type="match status" value="1"/>
</dbReference>
<dbReference type="InterPro" id="IPR011257">
    <property type="entry name" value="DNA_glycosylase"/>
</dbReference>
<evidence type="ECO:0000256" key="6">
    <source>
        <dbReference type="ARBA" id="ARBA00022485"/>
    </source>
</evidence>
<dbReference type="InterPro" id="IPR005760">
    <property type="entry name" value="A/G_AdeGlyc_MutY"/>
</dbReference>
<evidence type="ECO:0000256" key="11">
    <source>
        <dbReference type="ARBA" id="ARBA00023014"/>
    </source>
</evidence>
<evidence type="ECO:0000256" key="8">
    <source>
        <dbReference type="ARBA" id="ARBA00022763"/>
    </source>
</evidence>
<dbReference type="GO" id="GO:0051539">
    <property type="term" value="F:4 iron, 4 sulfur cluster binding"/>
    <property type="evidence" value="ECO:0007669"/>
    <property type="project" value="UniProtKB-UniRule"/>
</dbReference>
<dbReference type="InterPro" id="IPR023170">
    <property type="entry name" value="HhH_base_excis_C"/>
</dbReference>
<comment type="caution">
    <text evidence="16">The sequence shown here is derived from an EMBL/GenBank/DDBJ whole genome shotgun (WGS) entry which is preliminary data.</text>
</comment>
<accession>A0A506UGW9</accession>
<evidence type="ECO:0000313" key="16">
    <source>
        <dbReference type="EMBL" id="TPW31517.1"/>
    </source>
</evidence>
<name>A0A506UGW9_9HYPH</name>
<dbReference type="GO" id="GO:0006284">
    <property type="term" value="P:base-excision repair"/>
    <property type="evidence" value="ECO:0007669"/>
    <property type="project" value="UniProtKB-UniRule"/>
</dbReference>
<evidence type="ECO:0000256" key="14">
    <source>
        <dbReference type="RuleBase" id="RU365096"/>
    </source>
</evidence>
<dbReference type="InterPro" id="IPR004036">
    <property type="entry name" value="Endonuclease-III-like_CS2"/>
</dbReference>
<dbReference type="Pfam" id="PF10576">
    <property type="entry name" value="EndIII_4Fe-2S"/>
    <property type="match status" value="1"/>
</dbReference>
<dbReference type="Pfam" id="PF14815">
    <property type="entry name" value="NUDIX_4"/>
    <property type="match status" value="1"/>
</dbReference>
<keyword evidence="7" id="KW-0479">Metal-binding</keyword>
<dbReference type="GO" id="GO:0006298">
    <property type="term" value="P:mismatch repair"/>
    <property type="evidence" value="ECO:0007669"/>
    <property type="project" value="TreeGrafter"/>
</dbReference>
<evidence type="ECO:0000256" key="10">
    <source>
        <dbReference type="ARBA" id="ARBA00023004"/>
    </source>
</evidence>
<dbReference type="InterPro" id="IPR003651">
    <property type="entry name" value="Endonuclease3_FeS-loop_motif"/>
</dbReference>
<dbReference type="GO" id="GO:0032357">
    <property type="term" value="F:oxidized purine DNA binding"/>
    <property type="evidence" value="ECO:0007669"/>
    <property type="project" value="TreeGrafter"/>
</dbReference>
<dbReference type="PROSITE" id="PS01155">
    <property type="entry name" value="ENDONUCLEASE_III_2"/>
    <property type="match status" value="1"/>
</dbReference>
<dbReference type="PANTHER" id="PTHR42944:SF1">
    <property type="entry name" value="ADENINE DNA GLYCOSYLASE"/>
    <property type="match status" value="1"/>
</dbReference>
<evidence type="ECO:0000256" key="13">
    <source>
        <dbReference type="ARBA" id="ARBA00023295"/>
    </source>
</evidence>
<keyword evidence="13 14" id="KW-0326">Glycosidase</keyword>
<dbReference type="RefSeq" id="WP_141148287.1">
    <property type="nucleotide sequence ID" value="NZ_VHLG01000003.1"/>
</dbReference>
<dbReference type="OrthoDB" id="9802365at2"/>
<dbReference type="GO" id="GO:0034039">
    <property type="term" value="F:8-oxo-7,8-dihydroguanine DNA N-glycosylase activity"/>
    <property type="evidence" value="ECO:0007669"/>
    <property type="project" value="TreeGrafter"/>
</dbReference>
<keyword evidence="9" id="KW-0378">Hydrolase</keyword>
<dbReference type="EMBL" id="VHLG01000003">
    <property type="protein sequence ID" value="TPW31517.1"/>
    <property type="molecule type" value="Genomic_DNA"/>
</dbReference>
<dbReference type="InterPro" id="IPR003265">
    <property type="entry name" value="HhH-GPD_domain"/>
</dbReference>
<organism evidence="16 17">
    <name type="scientific">Martelella alba</name>
    <dbReference type="NCBI Taxonomy" id="2590451"/>
    <lineage>
        <taxon>Bacteria</taxon>
        <taxon>Pseudomonadati</taxon>
        <taxon>Pseudomonadota</taxon>
        <taxon>Alphaproteobacteria</taxon>
        <taxon>Hyphomicrobiales</taxon>
        <taxon>Aurantimonadaceae</taxon>
        <taxon>Martelella</taxon>
    </lineage>
</organism>
<dbReference type="Gene3D" id="3.90.79.10">
    <property type="entry name" value="Nucleoside Triphosphate Pyrophosphohydrolase"/>
    <property type="match status" value="1"/>
</dbReference>
<reference evidence="16 17" key="1">
    <citation type="submission" date="2019-06" db="EMBL/GenBank/DDBJ databases">
        <authorList>
            <person name="Li M."/>
        </authorList>
    </citation>
    <scope>NUCLEOTIDE SEQUENCE [LARGE SCALE GENOMIC DNA]</scope>
    <source>
        <strain evidence="16 17">BGMRC2036</strain>
    </source>
</reference>
<keyword evidence="10 14" id="KW-0408">Iron</keyword>
<evidence type="ECO:0000256" key="3">
    <source>
        <dbReference type="ARBA" id="ARBA00008343"/>
    </source>
</evidence>
<dbReference type="InterPro" id="IPR000445">
    <property type="entry name" value="HhH_motif"/>
</dbReference>
<evidence type="ECO:0000256" key="2">
    <source>
        <dbReference type="ARBA" id="ARBA00002933"/>
    </source>
</evidence>
<protein>
    <recommendedName>
        <fullName evidence="5 14">Adenine DNA glycosylase</fullName>
        <ecNumber evidence="4 14">3.2.2.31</ecNumber>
    </recommendedName>
</protein>
<dbReference type="InterPro" id="IPR004035">
    <property type="entry name" value="Endouclease-III_FeS-bd_BS"/>
</dbReference>
<comment type="similarity">
    <text evidence="3 14">Belongs to the Nth/MutY family.</text>
</comment>
<dbReference type="PROSITE" id="PS00764">
    <property type="entry name" value="ENDONUCLEASE_III_1"/>
    <property type="match status" value="1"/>
</dbReference>
<dbReference type="Gene3D" id="1.10.1670.10">
    <property type="entry name" value="Helix-hairpin-Helix base-excision DNA repair enzymes (C-terminal)"/>
    <property type="match status" value="1"/>
</dbReference>
<evidence type="ECO:0000259" key="15">
    <source>
        <dbReference type="SMART" id="SM00478"/>
    </source>
</evidence>
<evidence type="ECO:0000256" key="7">
    <source>
        <dbReference type="ARBA" id="ARBA00022723"/>
    </source>
</evidence>
<dbReference type="Pfam" id="PF00633">
    <property type="entry name" value="HHH"/>
    <property type="match status" value="1"/>
</dbReference>
<dbReference type="PANTHER" id="PTHR42944">
    <property type="entry name" value="ADENINE DNA GLYCOSYLASE"/>
    <property type="match status" value="1"/>
</dbReference>
<dbReference type="InterPro" id="IPR015797">
    <property type="entry name" value="NUDIX_hydrolase-like_dom_sf"/>
</dbReference>
<dbReference type="CDD" id="cd00056">
    <property type="entry name" value="ENDO3c"/>
    <property type="match status" value="1"/>
</dbReference>
<dbReference type="AlphaFoldDB" id="A0A506UGW9"/>
<keyword evidence="6" id="KW-0004">4Fe-4S</keyword>